<dbReference type="InterPro" id="IPR036249">
    <property type="entry name" value="Thioredoxin-like_sf"/>
</dbReference>
<dbReference type="SUPFAM" id="SSF52833">
    <property type="entry name" value="Thioredoxin-like"/>
    <property type="match status" value="1"/>
</dbReference>
<accession>A0ABW9ZWC5</accession>
<keyword evidence="3" id="KW-1185">Reference proteome</keyword>
<feature type="signal peptide" evidence="1">
    <location>
        <begin position="1"/>
        <end position="20"/>
    </location>
</feature>
<comment type="caution">
    <text evidence="2">The sequence shown here is derived from an EMBL/GenBank/DDBJ whole genome shotgun (WGS) entry which is preliminary data.</text>
</comment>
<evidence type="ECO:0000256" key="1">
    <source>
        <dbReference type="SAM" id="SignalP"/>
    </source>
</evidence>
<dbReference type="Pfam" id="PF13899">
    <property type="entry name" value="Thioredoxin_7"/>
    <property type="match status" value="1"/>
</dbReference>
<organism evidence="2 3">
    <name type="scientific">Sediminibacterium roseum</name>
    <dbReference type="NCBI Taxonomy" id="1978412"/>
    <lineage>
        <taxon>Bacteria</taxon>
        <taxon>Pseudomonadati</taxon>
        <taxon>Bacteroidota</taxon>
        <taxon>Chitinophagia</taxon>
        <taxon>Chitinophagales</taxon>
        <taxon>Chitinophagaceae</taxon>
        <taxon>Sediminibacterium</taxon>
    </lineage>
</organism>
<sequence>MKKYSFLLVFVALASIHAGASDSLYHPLANAKKDIAEAIKKAKAENKHVLIQAGGNWCSWCLEFNRFTTTDKQMDSAINADYIVYHLNYSPQAKNFEVFKQYGFPNRFGFPVFLILDGNGKLIHTQNSSYLEEGKSYNKKKVLGFLADWKPKVLDEKNYGYLKN</sequence>
<evidence type="ECO:0000313" key="2">
    <source>
        <dbReference type="EMBL" id="NCI51451.1"/>
    </source>
</evidence>
<reference evidence="2 3" key="1">
    <citation type="submission" date="2020-01" db="EMBL/GenBank/DDBJ databases">
        <title>Genome analysis.</title>
        <authorList>
            <person name="Wu S."/>
            <person name="Wang G."/>
        </authorList>
    </citation>
    <scope>NUCLEOTIDE SEQUENCE [LARGE SCALE GENOMIC DNA]</scope>
    <source>
        <strain evidence="2 3">SYL130</strain>
    </source>
</reference>
<dbReference type="Gene3D" id="3.40.30.10">
    <property type="entry name" value="Glutaredoxin"/>
    <property type="match status" value="1"/>
</dbReference>
<evidence type="ECO:0000313" key="3">
    <source>
        <dbReference type="Proteomes" id="UP000753802"/>
    </source>
</evidence>
<dbReference type="EMBL" id="JAACJS010000015">
    <property type="protein sequence ID" value="NCI51451.1"/>
    <property type="molecule type" value="Genomic_DNA"/>
</dbReference>
<keyword evidence="1" id="KW-0732">Signal</keyword>
<dbReference type="Proteomes" id="UP000753802">
    <property type="component" value="Unassembled WGS sequence"/>
</dbReference>
<gene>
    <name evidence="2" type="ORF">GWC95_16095</name>
</gene>
<protein>
    <submittedName>
        <fullName evidence="2">Thioredoxin family protein</fullName>
    </submittedName>
</protein>
<feature type="chain" id="PRO_5046167579" evidence="1">
    <location>
        <begin position="21"/>
        <end position="164"/>
    </location>
</feature>
<dbReference type="RefSeq" id="WP_161819734.1">
    <property type="nucleotide sequence ID" value="NZ_JAACJS010000015.1"/>
</dbReference>
<proteinExistence type="predicted"/>
<name>A0ABW9ZWC5_9BACT</name>